<feature type="chain" id="PRO_5025438816" evidence="1">
    <location>
        <begin position="22"/>
        <end position="506"/>
    </location>
</feature>
<dbReference type="Pfam" id="PF00135">
    <property type="entry name" value="COesterase"/>
    <property type="match status" value="2"/>
</dbReference>
<dbReference type="GeneID" id="54288221"/>
<evidence type="ECO:0000256" key="1">
    <source>
        <dbReference type="SAM" id="SignalP"/>
    </source>
</evidence>
<gene>
    <name evidence="3" type="ORF">BU24DRAFT_447425</name>
</gene>
<protein>
    <submittedName>
        <fullName evidence="3">Alpha/beta-hydrolase</fullName>
    </submittedName>
</protein>
<reference evidence="3" key="1">
    <citation type="journal article" date="2020" name="Stud. Mycol.">
        <title>101 Dothideomycetes genomes: a test case for predicting lifestyles and emergence of pathogens.</title>
        <authorList>
            <person name="Haridas S."/>
            <person name="Albert R."/>
            <person name="Binder M."/>
            <person name="Bloem J."/>
            <person name="Labutti K."/>
            <person name="Salamov A."/>
            <person name="Andreopoulos B."/>
            <person name="Baker S."/>
            <person name="Barry K."/>
            <person name="Bills G."/>
            <person name="Bluhm B."/>
            <person name="Cannon C."/>
            <person name="Castanera R."/>
            <person name="Culley D."/>
            <person name="Daum C."/>
            <person name="Ezra D."/>
            <person name="Gonzalez J."/>
            <person name="Henrissat B."/>
            <person name="Kuo A."/>
            <person name="Liang C."/>
            <person name="Lipzen A."/>
            <person name="Lutzoni F."/>
            <person name="Magnuson J."/>
            <person name="Mondo S."/>
            <person name="Nolan M."/>
            <person name="Ohm R."/>
            <person name="Pangilinan J."/>
            <person name="Park H.-J."/>
            <person name="Ramirez L."/>
            <person name="Alfaro M."/>
            <person name="Sun H."/>
            <person name="Tritt A."/>
            <person name="Yoshinaga Y."/>
            <person name="Zwiers L.-H."/>
            <person name="Turgeon B."/>
            <person name="Goodwin S."/>
            <person name="Spatafora J."/>
            <person name="Crous P."/>
            <person name="Grigoriev I."/>
        </authorList>
    </citation>
    <scope>NUCLEOTIDE SEQUENCE</scope>
    <source>
        <strain evidence="3">CBS 175.79</strain>
    </source>
</reference>
<keyword evidence="4" id="KW-1185">Reference proteome</keyword>
<dbReference type="InterPro" id="IPR002018">
    <property type="entry name" value="CarbesteraseB"/>
</dbReference>
<feature type="domain" description="Carboxylesterase type B" evidence="2">
    <location>
        <begin position="36"/>
        <end position="214"/>
    </location>
</feature>
<dbReference type="EMBL" id="ML978067">
    <property type="protein sequence ID" value="KAF2018793.1"/>
    <property type="molecule type" value="Genomic_DNA"/>
</dbReference>
<dbReference type="InterPro" id="IPR050309">
    <property type="entry name" value="Type-B_Carboxylest/Lipase"/>
</dbReference>
<dbReference type="OrthoDB" id="408631at2759"/>
<dbReference type="Gene3D" id="3.40.50.1820">
    <property type="entry name" value="alpha/beta hydrolase"/>
    <property type="match status" value="2"/>
</dbReference>
<keyword evidence="3" id="KW-0378">Hydrolase</keyword>
<organism evidence="3 4">
    <name type="scientific">Aaosphaeria arxii CBS 175.79</name>
    <dbReference type="NCBI Taxonomy" id="1450172"/>
    <lineage>
        <taxon>Eukaryota</taxon>
        <taxon>Fungi</taxon>
        <taxon>Dikarya</taxon>
        <taxon>Ascomycota</taxon>
        <taxon>Pezizomycotina</taxon>
        <taxon>Dothideomycetes</taxon>
        <taxon>Pleosporomycetidae</taxon>
        <taxon>Pleosporales</taxon>
        <taxon>Pleosporales incertae sedis</taxon>
        <taxon>Aaosphaeria</taxon>
    </lineage>
</organism>
<dbReference type="RefSeq" id="XP_033387132.1">
    <property type="nucleotide sequence ID" value="XM_033530824.1"/>
</dbReference>
<name>A0A6A5Y0S0_9PLEO</name>
<dbReference type="PANTHER" id="PTHR11559">
    <property type="entry name" value="CARBOXYLESTERASE"/>
    <property type="match status" value="1"/>
</dbReference>
<proteinExistence type="predicted"/>
<feature type="signal peptide" evidence="1">
    <location>
        <begin position="1"/>
        <end position="21"/>
    </location>
</feature>
<sequence>MKISVLSIQAIALGAVPLTNGLAIARAANVVDLKTVSYFSLPFALPPTGDLRWRAPVPIEKAPPTTELTDATKAGNICVQGGALFEQSASIDPQTAAALNITAPAEKPVEGEDCLRLDITVPQKPKSRSLPVVVAIHGGGYSGGSSGGFPGQSFTQYTEGSVVFVSIQYRLGAYGFLGGSAIKKDGAPNAGILDQRSALEWVQRNIAAFGGDKEYPGIIPYKSDKSLEGQFQELLSTSTCEDIACLRSLSFEALSNSTKQVYKLGLANGHYGTQQPYFGPYVDGTAILGIPSKEFAKGAWSKVPLITTHGAFEGTIFTDSAVSSEDGVRNMLSLVLQIDKSNAFINDAIRKYPWIKFIGSYFDKPFFNSQVYTLLSIVLKWSKLNTSFWQAQTMAAAAAGVPSWKLYFQASPYVHGASSFYSVGDSSASMNPTLANTIKDYIVSFVLELDPNVWKKSPQQSKRPDWSRYTQASVLHIDDGSIKLKADPDANDVCDFWFLRSDISRI</sequence>
<keyword evidence="1" id="KW-0732">Signal</keyword>
<dbReference type="GO" id="GO:0016787">
    <property type="term" value="F:hydrolase activity"/>
    <property type="evidence" value="ECO:0007669"/>
    <property type="project" value="UniProtKB-KW"/>
</dbReference>
<evidence type="ECO:0000313" key="4">
    <source>
        <dbReference type="Proteomes" id="UP000799778"/>
    </source>
</evidence>
<accession>A0A6A5Y0S0</accession>
<dbReference type="AlphaFoldDB" id="A0A6A5Y0S0"/>
<feature type="domain" description="Carboxylesterase type B" evidence="2">
    <location>
        <begin position="235"/>
        <end position="488"/>
    </location>
</feature>
<dbReference type="SUPFAM" id="SSF53474">
    <property type="entry name" value="alpha/beta-Hydrolases"/>
    <property type="match status" value="1"/>
</dbReference>
<dbReference type="InterPro" id="IPR029058">
    <property type="entry name" value="AB_hydrolase_fold"/>
</dbReference>
<evidence type="ECO:0000259" key="2">
    <source>
        <dbReference type="Pfam" id="PF00135"/>
    </source>
</evidence>
<evidence type="ECO:0000313" key="3">
    <source>
        <dbReference type="EMBL" id="KAF2018793.1"/>
    </source>
</evidence>
<dbReference type="Proteomes" id="UP000799778">
    <property type="component" value="Unassembled WGS sequence"/>
</dbReference>